<protein>
    <submittedName>
        <fullName evidence="1">Uncharacterized protein</fullName>
    </submittedName>
</protein>
<gene>
    <name evidence="1" type="ORF">VP01_12814g1</name>
</gene>
<organism evidence="1 2">
    <name type="scientific">Puccinia sorghi</name>
    <dbReference type="NCBI Taxonomy" id="27349"/>
    <lineage>
        <taxon>Eukaryota</taxon>
        <taxon>Fungi</taxon>
        <taxon>Dikarya</taxon>
        <taxon>Basidiomycota</taxon>
        <taxon>Pucciniomycotina</taxon>
        <taxon>Pucciniomycetes</taxon>
        <taxon>Pucciniales</taxon>
        <taxon>Pucciniaceae</taxon>
        <taxon>Puccinia</taxon>
    </lineage>
</organism>
<proteinExistence type="predicted"/>
<name>A0A0L6VQ72_9BASI</name>
<dbReference type="AlphaFoldDB" id="A0A0L6VQ72"/>
<evidence type="ECO:0000313" key="2">
    <source>
        <dbReference type="Proteomes" id="UP000037035"/>
    </source>
</evidence>
<feature type="non-terminal residue" evidence="1">
    <location>
        <position position="1"/>
    </location>
</feature>
<dbReference type="EMBL" id="LAVV01003126">
    <property type="protein sequence ID" value="KNZ62355.1"/>
    <property type="molecule type" value="Genomic_DNA"/>
</dbReference>
<comment type="caution">
    <text evidence="1">The sequence shown here is derived from an EMBL/GenBank/DDBJ whole genome shotgun (WGS) entry which is preliminary data.</text>
</comment>
<evidence type="ECO:0000313" key="1">
    <source>
        <dbReference type="EMBL" id="KNZ62355.1"/>
    </source>
</evidence>
<keyword evidence="2" id="KW-1185">Reference proteome</keyword>
<accession>A0A0L6VQ72</accession>
<dbReference type="Proteomes" id="UP000037035">
    <property type="component" value="Unassembled WGS sequence"/>
</dbReference>
<reference evidence="1 2" key="1">
    <citation type="submission" date="2015-08" db="EMBL/GenBank/DDBJ databases">
        <title>Next Generation Sequencing and Analysis of the Genome of Puccinia sorghi L Schw, the Causal Agent of Maize Common Rust.</title>
        <authorList>
            <person name="Rochi L."/>
            <person name="Burguener G."/>
            <person name="Darino M."/>
            <person name="Turjanski A."/>
            <person name="Kreff E."/>
            <person name="Dieguez M.J."/>
            <person name="Sacco F."/>
        </authorList>
    </citation>
    <scope>NUCLEOTIDE SEQUENCE [LARGE SCALE GENOMIC DNA]</scope>
    <source>
        <strain evidence="1 2">RO10H11247</strain>
    </source>
</reference>
<sequence length="56" mass="6358">ASLLFRGLDSFAFLSPQVKNVLHKLVNFRTNLASRHSNDTVGQLYGEDFMLCNERS</sequence>
<dbReference type="VEuPathDB" id="FungiDB:VP01_12814g1"/>